<dbReference type="AlphaFoldDB" id="A0A5Q2FED3"/>
<dbReference type="InterPro" id="IPR052433">
    <property type="entry name" value="X-Pro_dipept-like"/>
</dbReference>
<gene>
    <name evidence="11" type="ORF">Rai3103_11340</name>
</gene>
<name>A0A5Q2FED3_9ACTN</name>
<dbReference type="Gene3D" id="3.40.350.10">
    <property type="entry name" value="Creatinase/prolidase N-terminal domain"/>
    <property type="match status" value="1"/>
</dbReference>
<dbReference type="KEGG" id="rain:Rai3103_11340"/>
<dbReference type="CDD" id="cd01087">
    <property type="entry name" value="Prolidase"/>
    <property type="match status" value="1"/>
</dbReference>
<evidence type="ECO:0000256" key="5">
    <source>
        <dbReference type="ARBA" id="ARBA00022723"/>
    </source>
</evidence>
<dbReference type="Proteomes" id="UP000386847">
    <property type="component" value="Chromosome"/>
</dbReference>
<dbReference type="PANTHER" id="PTHR43226:SF4">
    <property type="entry name" value="XAA-PRO AMINOPEPTIDASE 3"/>
    <property type="match status" value="1"/>
</dbReference>
<dbReference type="GO" id="GO:0006508">
    <property type="term" value="P:proteolysis"/>
    <property type="evidence" value="ECO:0007669"/>
    <property type="project" value="TreeGrafter"/>
</dbReference>
<evidence type="ECO:0000256" key="9">
    <source>
        <dbReference type="SAM" id="MobiDB-lite"/>
    </source>
</evidence>
<dbReference type="SUPFAM" id="SSF55920">
    <property type="entry name" value="Creatinase/aminopeptidase"/>
    <property type="match status" value="1"/>
</dbReference>
<dbReference type="InterPro" id="IPR029149">
    <property type="entry name" value="Creatin/AminoP/Spt16_N"/>
</dbReference>
<dbReference type="InterPro" id="IPR036005">
    <property type="entry name" value="Creatinase/aminopeptidase-like"/>
</dbReference>
<organism evidence="11 12">
    <name type="scientific">Raineyella fluvialis</name>
    <dbReference type="NCBI Taxonomy" id="2662261"/>
    <lineage>
        <taxon>Bacteria</taxon>
        <taxon>Bacillati</taxon>
        <taxon>Actinomycetota</taxon>
        <taxon>Actinomycetes</taxon>
        <taxon>Propionibacteriales</taxon>
        <taxon>Propionibacteriaceae</taxon>
        <taxon>Raineyella</taxon>
    </lineage>
</organism>
<dbReference type="InterPro" id="IPR000994">
    <property type="entry name" value="Pept_M24"/>
</dbReference>
<dbReference type="PROSITE" id="PS00491">
    <property type="entry name" value="PROLINE_PEPTIDASE"/>
    <property type="match status" value="1"/>
</dbReference>
<feature type="region of interest" description="Disordered" evidence="9">
    <location>
        <begin position="1"/>
        <end position="21"/>
    </location>
</feature>
<accession>A0A5Q2FED3</accession>
<evidence type="ECO:0000313" key="12">
    <source>
        <dbReference type="Proteomes" id="UP000386847"/>
    </source>
</evidence>
<evidence type="ECO:0000256" key="2">
    <source>
        <dbReference type="ARBA" id="ARBA00001936"/>
    </source>
</evidence>
<keyword evidence="7" id="KW-0464">Manganese</keyword>
<evidence type="ECO:0000256" key="8">
    <source>
        <dbReference type="RuleBase" id="RU000590"/>
    </source>
</evidence>
<comment type="similarity">
    <text evidence="3 8">Belongs to the peptidase M24B family.</text>
</comment>
<proteinExistence type="inferred from homology"/>
<dbReference type="EC" id="3.4.11.9" evidence="4"/>
<dbReference type="InterPro" id="IPR007865">
    <property type="entry name" value="Aminopep_P_N"/>
</dbReference>
<evidence type="ECO:0000256" key="1">
    <source>
        <dbReference type="ARBA" id="ARBA00001424"/>
    </source>
</evidence>
<dbReference type="SUPFAM" id="SSF53092">
    <property type="entry name" value="Creatinase/prolidase N-terminal domain"/>
    <property type="match status" value="1"/>
</dbReference>
<evidence type="ECO:0000259" key="10">
    <source>
        <dbReference type="SMART" id="SM01011"/>
    </source>
</evidence>
<dbReference type="InterPro" id="IPR001131">
    <property type="entry name" value="Peptidase_M24B_aminopep-P_CS"/>
</dbReference>
<dbReference type="SMART" id="SM01011">
    <property type="entry name" value="AMP_N"/>
    <property type="match status" value="1"/>
</dbReference>
<evidence type="ECO:0000256" key="7">
    <source>
        <dbReference type="ARBA" id="ARBA00023211"/>
    </source>
</evidence>
<evidence type="ECO:0000256" key="6">
    <source>
        <dbReference type="ARBA" id="ARBA00022801"/>
    </source>
</evidence>
<feature type="domain" description="Aminopeptidase P N-terminal" evidence="10">
    <location>
        <begin position="46"/>
        <end position="191"/>
    </location>
</feature>
<reference evidence="11 12" key="1">
    <citation type="submission" date="2019-10" db="EMBL/GenBank/DDBJ databases">
        <title>Genomic analysis of Raineyella sp. CBA3103.</title>
        <authorList>
            <person name="Roh S.W."/>
        </authorList>
    </citation>
    <scope>NUCLEOTIDE SEQUENCE [LARGE SCALE GENOMIC DNA]</scope>
    <source>
        <strain evidence="11 12">CBA3103</strain>
    </source>
</reference>
<keyword evidence="5 8" id="KW-0479">Metal-binding</keyword>
<dbReference type="EMBL" id="CP045725">
    <property type="protein sequence ID" value="QGF24167.1"/>
    <property type="molecule type" value="Genomic_DNA"/>
</dbReference>
<dbReference type="Pfam" id="PF00557">
    <property type="entry name" value="Peptidase_M24"/>
    <property type="match status" value="1"/>
</dbReference>
<evidence type="ECO:0000313" key="11">
    <source>
        <dbReference type="EMBL" id="QGF24167.1"/>
    </source>
</evidence>
<keyword evidence="6" id="KW-0378">Hydrolase</keyword>
<comment type="cofactor">
    <cofactor evidence="2">
        <name>Mn(2+)</name>
        <dbReference type="ChEBI" id="CHEBI:29035"/>
    </cofactor>
</comment>
<feature type="compositionally biased region" description="Acidic residues" evidence="9">
    <location>
        <begin position="1"/>
        <end position="10"/>
    </location>
</feature>
<dbReference type="GO" id="GO:0030145">
    <property type="term" value="F:manganese ion binding"/>
    <property type="evidence" value="ECO:0007669"/>
    <property type="project" value="InterPro"/>
</dbReference>
<dbReference type="GO" id="GO:0005829">
    <property type="term" value="C:cytosol"/>
    <property type="evidence" value="ECO:0007669"/>
    <property type="project" value="TreeGrafter"/>
</dbReference>
<evidence type="ECO:0000256" key="3">
    <source>
        <dbReference type="ARBA" id="ARBA00008766"/>
    </source>
</evidence>
<dbReference type="PANTHER" id="PTHR43226">
    <property type="entry name" value="XAA-PRO AMINOPEPTIDASE 3"/>
    <property type="match status" value="1"/>
</dbReference>
<protein>
    <recommendedName>
        <fullName evidence="4">Xaa-Pro aminopeptidase</fullName>
        <ecNumber evidence="4">3.4.11.9</ecNumber>
    </recommendedName>
</protein>
<dbReference type="GO" id="GO:0070006">
    <property type="term" value="F:metalloaminopeptidase activity"/>
    <property type="evidence" value="ECO:0007669"/>
    <property type="project" value="InterPro"/>
</dbReference>
<dbReference type="Pfam" id="PF05195">
    <property type="entry name" value="AMP_N"/>
    <property type="match status" value="1"/>
</dbReference>
<keyword evidence="12" id="KW-1185">Reference proteome</keyword>
<dbReference type="Gene3D" id="3.90.230.10">
    <property type="entry name" value="Creatinase/methionine aminopeptidase superfamily"/>
    <property type="match status" value="1"/>
</dbReference>
<evidence type="ECO:0000256" key="4">
    <source>
        <dbReference type="ARBA" id="ARBA00012574"/>
    </source>
</evidence>
<sequence length="502" mass="55130">MGRMADDEDPTTDKLPNRQSPFSEAFRTFIVDGWAPYSSDLPEPLPAAGPAATRRTRIGAAFPGERLVLPAGELKVRNNDCDYRFRPHSAFAHLSGLGTDREPDAVLVLEPTDEGHEATLFFKPRAPRTDEEFYASSRYGEMWVGQRESLDEMAALTGLACAPIEQLPAALAKNADSTRIRIVREADAEVTAQVDALREQHGVQPSGDDEQPSPDDEFATALSELRLTKDDFEVSQLQQACDRTAGAFAEVVRSFPDAVAKGRGERWVEGVFGLYARHDGNAVGYDTIAAAGDHACTLHWIRNDGDVRDGDLILIDAGIEVDTLYTADITRTLPVNGRFSPAQRKVYEAVLEAADAALSVCRPGTPFKDVHQAAISVLARRLYEWGLLPVTPEVSVSEEGGQHRRWMVHGTSHHLGIDVHDCAQARNENYRLGTLREGMVITVEPGLYFKSTDLLVPEELRGIGVRLEDDVLITADGPRILSDKLPRTPDAIEAWMEPLLSA</sequence>
<comment type="catalytic activity">
    <reaction evidence="1">
        <text>Release of any N-terminal amino acid, including proline, that is linked to proline, even from a dipeptide or tripeptide.</text>
        <dbReference type="EC" id="3.4.11.9"/>
    </reaction>
</comment>